<sequence length="303" mass="34892">MHFDEQNPLDIVLNDLFEHYRQHVSDVSKITNSLLTQGVISSQEDIVNDHIAFRTLGVSYLGIQSFEKIFLAYGYRKKDYFYFEGKKLDAYWYAPPAPHYPRIFVSELRVEDLSEQVQVIIKKYTDPITADPVDALELSNGEEVAAFLQKPLWDLPTSEEYQTLLAESEYAAWVIYNRYYLNHYTISIHELKDGYNTLEEFNAFLESIGVKLNNSGGKIKTSADGLLRQSSTVSALYDARFSDGRTLEIAGSYVEFAERSPLPQFKNMPKKELKPEHRRDGFETNNADKIFESTYTSQIKGKQ</sequence>
<dbReference type="Proteomes" id="UP000198785">
    <property type="component" value="Unassembled WGS sequence"/>
</dbReference>
<dbReference type="PANTHER" id="PTHR31136:SF5">
    <property type="entry name" value="2-OXOADIPATE DIOXYGENASE_DECARBOXYLASE, CHLOROPLASTIC"/>
    <property type="match status" value="1"/>
</dbReference>
<dbReference type="CDD" id="cd16350">
    <property type="entry name" value="VOC_like"/>
    <property type="match status" value="1"/>
</dbReference>
<evidence type="ECO:0000313" key="9">
    <source>
        <dbReference type="EMBL" id="SFT01761.1"/>
    </source>
</evidence>
<dbReference type="AlphaFoldDB" id="A0A1I6UK22"/>
<reference evidence="9 10" key="1">
    <citation type="submission" date="2016-10" db="EMBL/GenBank/DDBJ databases">
        <authorList>
            <person name="de Groot N.N."/>
        </authorList>
    </citation>
    <scope>NUCLEOTIDE SEQUENCE [LARGE SCALE GENOMIC DNA]</scope>
    <source>
        <strain evidence="9 10">DSM 22789</strain>
    </source>
</reference>
<feature type="compositionally biased region" description="Basic and acidic residues" evidence="8">
    <location>
        <begin position="269"/>
        <end position="282"/>
    </location>
</feature>
<dbReference type="Pfam" id="PF07063">
    <property type="entry name" value="HGLS"/>
    <property type="match status" value="1"/>
</dbReference>
<feature type="region of interest" description="Disordered" evidence="8">
    <location>
        <begin position="265"/>
        <end position="287"/>
    </location>
</feature>
<evidence type="ECO:0000256" key="1">
    <source>
        <dbReference type="ARBA" id="ARBA00001954"/>
    </source>
</evidence>
<organism evidence="9 10">
    <name type="scientific">Sphingobacterium wenxiniae</name>
    <dbReference type="NCBI Taxonomy" id="683125"/>
    <lineage>
        <taxon>Bacteria</taxon>
        <taxon>Pseudomonadati</taxon>
        <taxon>Bacteroidota</taxon>
        <taxon>Sphingobacteriia</taxon>
        <taxon>Sphingobacteriales</taxon>
        <taxon>Sphingobacteriaceae</taxon>
        <taxon>Sphingobacterium</taxon>
    </lineage>
</organism>
<comment type="cofactor">
    <cofactor evidence="1">
        <name>Fe(2+)</name>
        <dbReference type="ChEBI" id="CHEBI:29033"/>
    </cofactor>
</comment>
<evidence type="ECO:0000313" key="10">
    <source>
        <dbReference type="Proteomes" id="UP000198785"/>
    </source>
</evidence>
<keyword evidence="3" id="KW-0560">Oxidoreductase</keyword>
<evidence type="ECO:0000256" key="4">
    <source>
        <dbReference type="ARBA" id="ARBA00023004"/>
    </source>
</evidence>
<evidence type="ECO:0000256" key="6">
    <source>
        <dbReference type="ARBA" id="ARBA00035023"/>
    </source>
</evidence>
<dbReference type="SMART" id="SM01150">
    <property type="entry name" value="DUF1338"/>
    <property type="match status" value="1"/>
</dbReference>
<dbReference type="PANTHER" id="PTHR31136">
    <property type="entry name" value="DUF1338 DOMAIN-CONTAINING PROTEIN"/>
    <property type="match status" value="1"/>
</dbReference>
<dbReference type="RefSeq" id="WP_093366467.1">
    <property type="nucleotide sequence ID" value="NZ_FOZZ01000009.1"/>
</dbReference>
<comment type="similarity">
    <text evidence="5">Belongs to the 2-oxoadipate dioxygenase/decarboxylase family.</text>
</comment>
<keyword evidence="2" id="KW-0223">Dioxygenase</keyword>
<keyword evidence="10" id="KW-1185">Reference proteome</keyword>
<proteinExistence type="inferred from homology"/>
<evidence type="ECO:0000256" key="8">
    <source>
        <dbReference type="SAM" id="MobiDB-lite"/>
    </source>
</evidence>
<accession>A0A1I6UK22</accession>
<evidence type="ECO:0000256" key="5">
    <source>
        <dbReference type="ARBA" id="ARBA00035013"/>
    </source>
</evidence>
<dbReference type="STRING" id="683125.SAMN05660206_10950"/>
<dbReference type="GO" id="GO:0051213">
    <property type="term" value="F:dioxygenase activity"/>
    <property type="evidence" value="ECO:0007669"/>
    <property type="project" value="UniProtKB-KW"/>
</dbReference>
<evidence type="ECO:0000256" key="2">
    <source>
        <dbReference type="ARBA" id="ARBA00022964"/>
    </source>
</evidence>
<dbReference type="EC" id="1.13.11.93" evidence="6"/>
<keyword evidence="4" id="KW-0408">Iron</keyword>
<dbReference type="EMBL" id="FOZZ01000009">
    <property type="protein sequence ID" value="SFT01761.1"/>
    <property type="molecule type" value="Genomic_DNA"/>
</dbReference>
<dbReference type="Gene3D" id="3.10.180.50">
    <property type="match status" value="1"/>
</dbReference>
<evidence type="ECO:0000256" key="7">
    <source>
        <dbReference type="ARBA" id="ARBA00035045"/>
    </source>
</evidence>
<dbReference type="OrthoDB" id="506370at2"/>
<dbReference type="InterPro" id="IPR009770">
    <property type="entry name" value="HGLS"/>
</dbReference>
<gene>
    <name evidence="9" type="ORF">SAMN05660206_10950</name>
</gene>
<evidence type="ECO:0000256" key="3">
    <source>
        <dbReference type="ARBA" id="ARBA00023002"/>
    </source>
</evidence>
<name>A0A1I6UK22_9SPHI</name>
<protein>
    <recommendedName>
        <fullName evidence="6">2-oxoadipate dioxygenase/decarboxylase</fullName>
        <ecNumber evidence="6">1.13.11.93</ecNumber>
    </recommendedName>
    <alternativeName>
        <fullName evidence="7">2-hydroxyglutarate synthase</fullName>
    </alternativeName>
</protein>